<evidence type="ECO:0000256" key="10">
    <source>
        <dbReference type="PIRNR" id="PIRNR002884"/>
    </source>
</evidence>
<dbReference type="InterPro" id="IPR007439">
    <property type="entry name" value="Chemotax_Pase_CheZ"/>
</dbReference>
<keyword evidence="13" id="KW-1185">Reference proteome</keyword>
<dbReference type="GO" id="GO:0009288">
    <property type="term" value="C:bacterial-type flagellum"/>
    <property type="evidence" value="ECO:0007669"/>
    <property type="project" value="InterPro"/>
</dbReference>
<evidence type="ECO:0000256" key="6">
    <source>
        <dbReference type="ARBA" id="ARBA00022779"/>
    </source>
</evidence>
<keyword evidence="8 10" id="KW-0904">Protein phosphatase</keyword>
<evidence type="ECO:0000256" key="5">
    <source>
        <dbReference type="ARBA" id="ARBA00022500"/>
    </source>
</evidence>
<evidence type="ECO:0000256" key="2">
    <source>
        <dbReference type="ARBA" id="ARBA00005908"/>
    </source>
</evidence>
<keyword evidence="7 10" id="KW-0378">Hydrolase</keyword>
<comment type="similarity">
    <text evidence="2 10">Belongs to the CheZ family.</text>
</comment>
<dbReference type="GO" id="GO:0097588">
    <property type="term" value="P:archaeal or bacterial-type flagellum-dependent cell motility"/>
    <property type="evidence" value="ECO:0007669"/>
    <property type="project" value="UniProtKB-KW"/>
</dbReference>
<dbReference type="GO" id="GO:0004721">
    <property type="term" value="F:phosphoprotein phosphatase activity"/>
    <property type="evidence" value="ECO:0007669"/>
    <property type="project" value="UniProtKB-KW"/>
</dbReference>
<proteinExistence type="inferred from homology"/>
<keyword evidence="5 10" id="KW-0145">Chemotaxis</keyword>
<evidence type="ECO:0000256" key="11">
    <source>
        <dbReference type="PIRSR" id="PIRSR002884-1"/>
    </source>
</evidence>
<accession>A0A4R3YFB1</accession>
<dbReference type="RefSeq" id="WP_223248377.1">
    <property type="nucleotide sequence ID" value="NZ_BHVT01000073.1"/>
</dbReference>
<dbReference type="PIRSF" id="PIRSF002884">
    <property type="entry name" value="CheZ"/>
    <property type="match status" value="1"/>
</dbReference>
<sequence length="255" mass="27702">MSNASQNSGDSDDLEALFDSIVMAGTAEPEAVDTPAPAVETVTSSADKSSEDTSCNETVYSQIGHMTRNLHETLRELGYDKSLENAVESMPDARDRLNYIAAMTEQAAERALTATEAAIPIQEKLEADAAALSQQWDRLFAKQLNVEEFKTLVTQTQGYLADVPVRTKATNAQLMEVMMAQDFQDLTGQVIKKIIDVAQSVEQQLVKLLVESTPQSKKAEVKSGLLNGPVINSEGRTDVVTSQTQVDDLLDSLGF</sequence>
<evidence type="ECO:0000256" key="4">
    <source>
        <dbReference type="ARBA" id="ARBA00022490"/>
    </source>
</evidence>
<dbReference type="Gene3D" id="1.10.287.500">
    <property type="entry name" value="Helix hairpin bin"/>
    <property type="match status" value="1"/>
</dbReference>
<evidence type="ECO:0000313" key="13">
    <source>
        <dbReference type="Proteomes" id="UP000295367"/>
    </source>
</evidence>
<feature type="site" description="Enhances dephosphorylation of CheY-P" evidence="11">
    <location>
        <position position="189"/>
    </location>
</feature>
<comment type="subcellular location">
    <subcellularLocation>
        <location evidence="1 10">Cytoplasm</location>
    </subcellularLocation>
</comment>
<keyword evidence="4 10" id="KW-0963">Cytoplasm</keyword>
<dbReference type="GO" id="GO:0006935">
    <property type="term" value="P:chemotaxis"/>
    <property type="evidence" value="ECO:0007669"/>
    <property type="project" value="UniProtKB-KW"/>
</dbReference>
<dbReference type="Pfam" id="PF04344">
    <property type="entry name" value="CheZ"/>
    <property type="match status" value="1"/>
</dbReference>
<evidence type="ECO:0000256" key="3">
    <source>
        <dbReference type="ARBA" id="ARBA00018484"/>
    </source>
</evidence>
<dbReference type="NCBIfam" id="NF008368">
    <property type="entry name" value="PRK11166.1"/>
    <property type="match status" value="1"/>
</dbReference>
<organism evidence="12 13">
    <name type="scientific">Sulfurirhabdus autotrophica</name>
    <dbReference type="NCBI Taxonomy" id="1706046"/>
    <lineage>
        <taxon>Bacteria</taxon>
        <taxon>Pseudomonadati</taxon>
        <taxon>Pseudomonadota</taxon>
        <taxon>Betaproteobacteria</taxon>
        <taxon>Nitrosomonadales</taxon>
        <taxon>Sulfuricellaceae</taxon>
        <taxon>Sulfurirhabdus</taxon>
    </lineage>
</organism>
<dbReference type="AlphaFoldDB" id="A0A4R3YFB1"/>
<reference evidence="12 13" key="1">
    <citation type="submission" date="2019-03" db="EMBL/GenBank/DDBJ databases">
        <title>Genomic Encyclopedia of Type Strains, Phase IV (KMG-IV): sequencing the most valuable type-strain genomes for metagenomic binning, comparative biology and taxonomic classification.</title>
        <authorList>
            <person name="Goeker M."/>
        </authorList>
    </citation>
    <scope>NUCLEOTIDE SEQUENCE [LARGE SCALE GENOMIC DNA]</scope>
    <source>
        <strain evidence="12 13">DSM 100309</strain>
    </source>
</reference>
<name>A0A4R3YFB1_9PROT</name>
<dbReference type="PANTHER" id="PTHR43693:SF1">
    <property type="entry name" value="PROTEIN PHOSPHATASE CHEZ"/>
    <property type="match status" value="1"/>
</dbReference>
<gene>
    <name evidence="12" type="ORF">EDC63_101764</name>
</gene>
<dbReference type="InterPro" id="IPR050992">
    <property type="entry name" value="CheZ_family_phosphatases"/>
</dbReference>
<comment type="subunit">
    <text evidence="10">Homodimer.</text>
</comment>
<dbReference type="Proteomes" id="UP000295367">
    <property type="component" value="Unassembled WGS sequence"/>
</dbReference>
<dbReference type="EMBL" id="SMCO01000001">
    <property type="protein sequence ID" value="TCV90790.1"/>
    <property type="molecule type" value="Genomic_DNA"/>
</dbReference>
<dbReference type="EC" id="3.1.3.-" evidence="10"/>
<evidence type="ECO:0000256" key="7">
    <source>
        <dbReference type="ARBA" id="ARBA00022801"/>
    </source>
</evidence>
<evidence type="ECO:0000313" key="12">
    <source>
        <dbReference type="EMBL" id="TCV90790.1"/>
    </source>
</evidence>
<evidence type="ECO:0000256" key="1">
    <source>
        <dbReference type="ARBA" id="ARBA00004496"/>
    </source>
</evidence>
<evidence type="ECO:0000256" key="8">
    <source>
        <dbReference type="ARBA" id="ARBA00022912"/>
    </source>
</evidence>
<protein>
    <recommendedName>
        <fullName evidence="3 10">Protein phosphatase CheZ</fullName>
        <ecNumber evidence="10">3.1.3.-</ecNumber>
    </recommendedName>
    <alternativeName>
        <fullName evidence="9 10">Chemotaxis protein CheZ</fullName>
    </alternativeName>
</protein>
<dbReference type="GO" id="GO:0005737">
    <property type="term" value="C:cytoplasm"/>
    <property type="evidence" value="ECO:0007669"/>
    <property type="project" value="UniProtKB-SubCell"/>
</dbReference>
<dbReference type="GO" id="GO:0050920">
    <property type="term" value="P:regulation of chemotaxis"/>
    <property type="evidence" value="ECO:0007669"/>
    <property type="project" value="InterPro"/>
</dbReference>
<evidence type="ECO:0000256" key="9">
    <source>
        <dbReference type="ARBA" id="ARBA00029599"/>
    </source>
</evidence>
<keyword evidence="6 10" id="KW-0283">Flagellar rotation</keyword>
<dbReference type="PANTHER" id="PTHR43693">
    <property type="entry name" value="PROTEIN PHOSPHATASE CHEZ"/>
    <property type="match status" value="1"/>
</dbReference>
<comment type="caution">
    <text evidence="12">The sequence shown here is derived from an EMBL/GenBank/DDBJ whole genome shotgun (WGS) entry which is preliminary data.</text>
</comment>
<comment type="function">
    <text evidence="10">Plays an important role in bacterial chemotaxis signal transduction pathway by accelerating the dephosphorylation of phosphorylated CheY (CheY-P).</text>
</comment>
<dbReference type="SUPFAM" id="SSF75708">
    <property type="entry name" value="Chemotaxis phosphatase CheZ"/>
    <property type="match status" value="1"/>
</dbReference>